<evidence type="ECO:0000259" key="1">
    <source>
        <dbReference type="PROSITE" id="PS50943"/>
    </source>
</evidence>
<dbReference type="Gene3D" id="1.10.260.40">
    <property type="entry name" value="lambda repressor-like DNA-binding domains"/>
    <property type="match status" value="1"/>
</dbReference>
<protein>
    <submittedName>
        <fullName evidence="2">Helix-turn-helix domain-containing protein</fullName>
    </submittedName>
</protein>
<dbReference type="OrthoDB" id="5177725at2"/>
<dbReference type="Pfam" id="PF19054">
    <property type="entry name" value="DUF5753"/>
    <property type="match status" value="1"/>
</dbReference>
<dbReference type="AlphaFoldDB" id="A0A6H9YPY8"/>
<organism evidence="2 3">
    <name type="scientific">Actinomadura rudentiformis</name>
    <dbReference type="NCBI Taxonomy" id="359158"/>
    <lineage>
        <taxon>Bacteria</taxon>
        <taxon>Bacillati</taxon>
        <taxon>Actinomycetota</taxon>
        <taxon>Actinomycetes</taxon>
        <taxon>Streptosporangiales</taxon>
        <taxon>Thermomonosporaceae</taxon>
        <taxon>Actinomadura</taxon>
    </lineage>
</organism>
<name>A0A6H9YPY8_9ACTN</name>
<dbReference type="EMBL" id="WBMT01000010">
    <property type="protein sequence ID" value="KAB2347046.1"/>
    <property type="molecule type" value="Genomic_DNA"/>
</dbReference>
<dbReference type="CDD" id="cd00093">
    <property type="entry name" value="HTH_XRE"/>
    <property type="match status" value="1"/>
</dbReference>
<dbReference type="Proteomes" id="UP000468735">
    <property type="component" value="Unassembled WGS sequence"/>
</dbReference>
<evidence type="ECO:0000313" key="2">
    <source>
        <dbReference type="EMBL" id="KAB2347046.1"/>
    </source>
</evidence>
<dbReference type="Pfam" id="PF13560">
    <property type="entry name" value="HTH_31"/>
    <property type="match status" value="1"/>
</dbReference>
<comment type="caution">
    <text evidence="2">The sequence shown here is derived from an EMBL/GenBank/DDBJ whole genome shotgun (WGS) entry which is preliminary data.</text>
</comment>
<feature type="domain" description="HTH cro/C1-type" evidence="1">
    <location>
        <begin position="18"/>
        <end position="72"/>
    </location>
</feature>
<reference evidence="2 3" key="1">
    <citation type="submission" date="2019-09" db="EMBL/GenBank/DDBJ databases">
        <title>Actinomadura physcomitrii sp. nov., a novel actinomycete isolated from moss [Physcomitrium sphaericum (Ludw) Fuernr].</title>
        <authorList>
            <person name="Zhuang X."/>
            <person name="Liu C."/>
        </authorList>
    </citation>
    <scope>NUCLEOTIDE SEQUENCE [LARGE SCALE GENOMIC DNA]</scope>
    <source>
        <strain evidence="2 3">HMC1</strain>
    </source>
</reference>
<dbReference type="SUPFAM" id="SSF47413">
    <property type="entry name" value="lambda repressor-like DNA-binding domains"/>
    <property type="match status" value="1"/>
</dbReference>
<dbReference type="SMART" id="SM00530">
    <property type="entry name" value="HTH_XRE"/>
    <property type="match status" value="1"/>
</dbReference>
<dbReference type="InterPro" id="IPR043917">
    <property type="entry name" value="DUF5753"/>
</dbReference>
<keyword evidence="3" id="KW-1185">Reference proteome</keyword>
<sequence>MPSGPGPVVQRAILTSELQRLRLAHGSTQGQVAAALDWSPSKLIRIEGGTVGISTTDLHALLRYYGLSEEDPEVAKMTELARGGRQRGWWSLYRNEMSSEYLDFIGYEAGASVIRSVQPLVIPGLLQIEDYANALTIEFVDSHAERDIVVEVRMQRQESVLGRPDPPELLVIVDEAALRRRVGGQIDSGIMPRQLRHIIEMMSEDRISVEVIPFENGAHFGMMGHFTILEFVDSRLGDVMFFENARGSDLVTERLPLIAPYKVAFENLRQLVLPADETIAFIEEIIGTMEQA</sequence>
<proteinExistence type="predicted"/>
<gene>
    <name evidence="2" type="ORF">F8566_21820</name>
</gene>
<accession>A0A6H9YPY8</accession>
<dbReference type="GO" id="GO:0003677">
    <property type="term" value="F:DNA binding"/>
    <property type="evidence" value="ECO:0007669"/>
    <property type="project" value="InterPro"/>
</dbReference>
<dbReference type="InterPro" id="IPR010982">
    <property type="entry name" value="Lambda_DNA-bd_dom_sf"/>
</dbReference>
<dbReference type="PROSITE" id="PS50943">
    <property type="entry name" value="HTH_CROC1"/>
    <property type="match status" value="1"/>
</dbReference>
<dbReference type="InterPro" id="IPR001387">
    <property type="entry name" value="Cro/C1-type_HTH"/>
</dbReference>
<evidence type="ECO:0000313" key="3">
    <source>
        <dbReference type="Proteomes" id="UP000468735"/>
    </source>
</evidence>